<dbReference type="Proteomes" id="UP000268093">
    <property type="component" value="Unassembled WGS sequence"/>
</dbReference>
<feature type="region of interest" description="Disordered" evidence="6">
    <location>
        <begin position="1"/>
        <end position="56"/>
    </location>
</feature>
<keyword evidence="3 5" id="KW-1133">Transmembrane helix</keyword>
<dbReference type="OrthoDB" id="7933078at2759"/>
<dbReference type="Pfam" id="PF01027">
    <property type="entry name" value="Bax1-I"/>
    <property type="match status" value="1"/>
</dbReference>
<accession>A0A433DNG1</accession>
<feature type="compositionally biased region" description="Polar residues" evidence="6">
    <location>
        <begin position="15"/>
        <end position="32"/>
    </location>
</feature>
<comment type="caution">
    <text evidence="5">Lacks conserved residue(s) required for the propagation of feature annotation.</text>
</comment>
<dbReference type="PANTHER" id="PTHR23291:SF50">
    <property type="entry name" value="PROTEIN LIFEGUARD 4"/>
    <property type="match status" value="1"/>
</dbReference>
<feature type="transmembrane region" description="Helical" evidence="5">
    <location>
        <begin position="167"/>
        <end position="185"/>
    </location>
</feature>
<comment type="subcellular location">
    <subcellularLocation>
        <location evidence="1">Membrane</location>
        <topology evidence="1">Multi-pass membrane protein</topology>
    </subcellularLocation>
</comment>
<comment type="caution">
    <text evidence="7">The sequence shown here is derived from an EMBL/GenBank/DDBJ whole genome shotgun (WGS) entry which is preliminary data.</text>
</comment>
<evidence type="ECO:0000313" key="7">
    <source>
        <dbReference type="EMBL" id="RUP52430.1"/>
    </source>
</evidence>
<organism evidence="7 8">
    <name type="scientific">Jimgerdemannia flammicorona</name>
    <dbReference type="NCBI Taxonomy" id="994334"/>
    <lineage>
        <taxon>Eukaryota</taxon>
        <taxon>Fungi</taxon>
        <taxon>Fungi incertae sedis</taxon>
        <taxon>Mucoromycota</taxon>
        <taxon>Mucoromycotina</taxon>
        <taxon>Endogonomycetes</taxon>
        <taxon>Endogonales</taxon>
        <taxon>Endogonaceae</taxon>
        <taxon>Jimgerdemannia</taxon>
    </lineage>
</organism>
<evidence type="ECO:0000256" key="4">
    <source>
        <dbReference type="ARBA" id="ARBA00023136"/>
    </source>
</evidence>
<evidence type="ECO:0000256" key="6">
    <source>
        <dbReference type="SAM" id="MobiDB-lite"/>
    </source>
</evidence>
<evidence type="ECO:0000313" key="8">
    <source>
        <dbReference type="Proteomes" id="UP000268093"/>
    </source>
</evidence>
<evidence type="ECO:0000256" key="1">
    <source>
        <dbReference type="ARBA" id="ARBA00004141"/>
    </source>
</evidence>
<dbReference type="InterPro" id="IPR006214">
    <property type="entry name" value="Bax_inhibitor_1-related"/>
</dbReference>
<keyword evidence="2 5" id="KW-0812">Transmembrane</keyword>
<protein>
    <submittedName>
        <fullName evidence="7">Uncharacterized protein</fullName>
    </submittedName>
</protein>
<comment type="similarity">
    <text evidence="5">Belongs to the BI1 family.</text>
</comment>
<dbReference type="AlphaFoldDB" id="A0A433DNG1"/>
<proteinExistence type="inferred from homology"/>
<gene>
    <name evidence="7" type="ORF">BC936DRAFT_141584</name>
</gene>
<keyword evidence="8" id="KW-1185">Reference proteome</keyword>
<feature type="transmembrane region" description="Helical" evidence="5">
    <location>
        <begin position="111"/>
        <end position="131"/>
    </location>
</feature>
<name>A0A433DNG1_9FUNG</name>
<evidence type="ECO:0000256" key="2">
    <source>
        <dbReference type="ARBA" id="ARBA00022692"/>
    </source>
</evidence>
<keyword evidence="4 5" id="KW-0472">Membrane</keyword>
<feature type="transmembrane region" description="Helical" evidence="5">
    <location>
        <begin position="143"/>
        <end position="161"/>
    </location>
</feature>
<dbReference type="EMBL" id="RBNI01000020">
    <property type="protein sequence ID" value="RUP52430.1"/>
    <property type="molecule type" value="Genomic_DNA"/>
</dbReference>
<reference evidence="7 8" key="1">
    <citation type="journal article" date="2018" name="New Phytol.">
        <title>Phylogenomics of Endogonaceae and evolution of mycorrhizas within Mucoromycota.</title>
        <authorList>
            <person name="Chang Y."/>
            <person name="Desiro A."/>
            <person name="Na H."/>
            <person name="Sandor L."/>
            <person name="Lipzen A."/>
            <person name="Clum A."/>
            <person name="Barry K."/>
            <person name="Grigoriev I.V."/>
            <person name="Martin F.M."/>
            <person name="Stajich J.E."/>
            <person name="Smith M.E."/>
            <person name="Bonito G."/>
            <person name="Spatafora J.W."/>
        </authorList>
    </citation>
    <scope>NUCLEOTIDE SEQUENCE [LARGE SCALE GENOMIC DNA]</scope>
    <source>
        <strain evidence="7 8">GMNB39</strain>
    </source>
</reference>
<evidence type="ECO:0000256" key="5">
    <source>
        <dbReference type="RuleBase" id="RU004379"/>
    </source>
</evidence>
<evidence type="ECO:0000256" key="3">
    <source>
        <dbReference type="ARBA" id="ARBA00022989"/>
    </source>
</evidence>
<dbReference type="GO" id="GO:0016020">
    <property type="term" value="C:membrane"/>
    <property type="evidence" value="ECO:0007669"/>
    <property type="project" value="UniProtKB-SubCell"/>
</dbReference>
<sequence>MDHKRIYEYPPPPQTAQQHPVSYPQPSGQPATVPSYPPPQDYYSSPPVSQYPPPPTYDISPTQDHVAVNMSPDLAFALGLDQEGVESEEVGRQREMEQRRIRHVSYYDSRVVLQAFTVTACTFVALTIFTVQSRIKFDGLGPFLFGATWVLIFVGIVQLFLPFYFWTHILITIASGMIFTLYIIYDTYQIWNRLSPEGSSIFFDFASKVLTFCADKCDMFE</sequence>
<dbReference type="PANTHER" id="PTHR23291">
    <property type="entry name" value="BAX INHIBITOR-RELATED"/>
    <property type="match status" value="1"/>
</dbReference>